<protein>
    <submittedName>
        <fullName evidence="1">Uncharacterized protein</fullName>
    </submittedName>
</protein>
<dbReference type="STRING" id="1041826.FCOL_03345"/>
<evidence type="ECO:0000313" key="1">
    <source>
        <dbReference type="EMBL" id="AEW85511.1"/>
    </source>
</evidence>
<gene>
    <name evidence="1" type="ordered locus">FCOL_03345</name>
</gene>
<keyword evidence="2" id="KW-1185">Reference proteome</keyword>
<sequence>MFLLHISSKIKELEEVYIKRFSVKSLGIIGKNEQEYTFIERKLHTAKGRGKNCYGLNSKVSLDGTLNVFSGKNQMLQKALENEKYESNALQLLNKLTEDFFLFTLKIKKEYLRGS</sequence>
<proteinExistence type="predicted"/>
<dbReference type="EMBL" id="CP003222">
    <property type="protein sequence ID" value="AEW85511.1"/>
    <property type="molecule type" value="Genomic_DNA"/>
</dbReference>
<organism evidence="1 2">
    <name type="scientific">Flavobacterium columnare (strain ATCC 49512 / CIP 103533 / TG 44/87)</name>
    <dbReference type="NCBI Taxonomy" id="1041826"/>
    <lineage>
        <taxon>Bacteria</taxon>
        <taxon>Pseudomonadati</taxon>
        <taxon>Bacteroidota</taxon>
        <taxon>Flavobacteriia</taxon>
        <taxon>Flavobacteriales</taxon>
        <taxon>Flavobacteriaceae</taxon>
        <taxon>Flavobacterium</taxon>
    </lineage>
</organism>
<dbReference type="HOGENOM" id="CLU_2105355_0_0_10"/>
<dbReference type="Proteomes" id="UP000005638">
    <property type="component" value="Chromosome"/>
</dbReference>
<dbReference type="RefSeq" id="WP_014164794.1">
    <property type="nucleotide sequence ID" value="NC_016510.2"/>
</dbReference>
<dbReference type="eggNOG" id="ENOG502ZY9X">
    <property type="taxonomic scope" value="Bacteria"/>
</dbReference>
<dbReference type="KEGG" id="fco:FCOL_03345"/>
<evidence type="ECO:0000313" key="2">
    <source>
        <dbReference type="Proteomes" id="UP000005638"/>
    </source>
</evidence>
<accession>G8X5A0</accession>
<dbReference type="AlphaFoldDB" id="G8X5A0"/>
<reference evidence="1 2" key="1">
    <citation type="journal article" date="2012" name="J. Bacteriol.">
        <title>Genome Sequence of the Fish Pathogen Flavobacterium columnare ATCC 49512.</title>
        <authorList>
            <person name="Tekedar H.C."/>
            <person name="Karsi A."/>
            <person name="Gillaspy A.F."/>
            <person name="Dyer D.W."/>
            <person name="Benton N.R."/>
            <person name="Zaitshik J."/>
            <person name="Vamenta S."/>
            <person name="Banes M.M."/>
            <person name="Gulsoy N."/>
            <person name="Aboko-Cole M."/>
            <person name="Waldbieser G.C."/>
            <person name="Lawrence M.L."/>
        </authorList>
    </citation>
    <scope>NUCLEOTIDE SEQUENCE [LARGE SCALE GENOMIC DNA]</scope>
    <source>
        <strain evidence="2">ATCC 49512 / CIP 103533 / TG 44/87</strain>
    </source>
</reference>
<name>G8X5A0_FLACA</name>